<dbReference type="AlphaFoldDB" id="A0A9P0H8J5"/>
<proteinExistence type="predicted"/>
<evidence type="ECO:0000313" key="2">
    <source>
        <dbReference type="EMBL" id="CAH1397307.1"/>
    </source>
</evidence>
<evidence type="ECO:0000256" key="1">
    <source>
        <dbReference type="SAM" id="MobiDB-lite"/>
    </source>
</evidence>
<gene>
    <name evidence="2" type="ORF">NEZAVI_LOCUS7157</name>
</gene>
<accession>A0A9P0H8J5</accession>
<name>A0A9P0H8J5_NEZVI</name>
<reference evidence="2" key="1">
    <citation type="submission" date="2022-01" db="EMBL/GenBank/DDBJ databases">
        <authorList>
            <person name="King R."/>
        </authorList>
    </citation>
    <scope>NUCLEOTIDE SEQUENCE</scope>
</reference>
<feature type="region of interest" description="Disordered" evidence="1">
    <location>
        <begin position="1"/>
        <end position="22"/>
    </location>
</feature>
<dbReference type="Proteomes" id="UP001152798">
    <property type="component" value="Chromosome 3"/>
</dbReference>
<organism evidence="2 3">
    <name type="scientific">Nezara viridula</name>
    <name type="common">Southern green stink bug</name>
    <name type="synonym">Cimex viridulus</name>
    <dbReference type="NCBI Taxonomy" id="85310"/>
    <lineage>
        <taxon>Eukaryota</taxon>
        <taxon>Metazoa</taxon>
        <taxon>Ecdysozoa</taxon>
        <taxon>Arthropoda</taxon>
        <taxon>Hexapoda</taxon>
        <taxon>Insecta</taxon>
        <taxon>Pterygota</taxon>
        <taxon>Neoptera</taxon>
        <taxon>Paraneoptera</taxon>
        <taxon>Hemiptera</taxon>
        <taxon>Heteroptera</taxon>
        <taxon>Panheteroptera</taxon>
        <taxon>Pentatomomorpha</taxon>
        <taxon>Pentatomoidea</taxon>
        <taxon>Pentatomidae</taxon>
        <taxon>Pentatominae</taxon>
        <taxon>Nezara</taxon>
    </lineage>
</organism>
<dbReference type="EMBL" id="OV725079">
    <property type="protein sequence ID" value="CAH1397307.1"/>
    <property type="molecule type" value="Genomic_DNA"/>
</dbReference>
<evidence type="ECO:0000313" key="3">
    <source>
        <dbReference type="Proteomes" id="UP001152798"/>
    </source>
</evidence>
<keyword evidence="3" id="KW-1185">Reference proteome</keyword>
<protein>
    <submittedName>
        <fullName evidence="2">Uncharacterized protein</fullName>
    </submittedName>
</protein>
<sequence>MRLVEIYGNQRGPRRRPGSRTDQPILDGYHLLLFIYHRGGAEPLSSESIGNSRCASIWFRDGTRAIPEEGCAPHDTT</sequence>